<dbReference type="Gene3D" id="3.30.390.80">
    <property type="entry name" value="DNA repair protein Rad52/59/22"/>
    <property type="match status" value="1"/>
</dbReference>
<evidence type="ECO:0000256" key="2">
    <source>
        <dbReference type="ARBA" id="ARBA00022763"/>
    </source>
</evidence>
<feature type="region of interest" description="Disordered" evidence="6">
    <location>
        <begin position="296"/>
        <end position="340"/>
    </location>
</feature>
<dbReference type="InterPro" id="IPR041247">
    <property type="entry name" value="Rad52_fam"/>
</dbReference>
<dbReference type="FunFam" id="3.30.390.80:FF:000001">
    <property type="entry name" value="DNA repair protein RAD52 homolog"/>
    <property type="match status" value="1"/>
</dbReference>
<dbReference type="STRING" id="1160509.A0A3N4ICE9"/>
<keyword evidence="3" id="KW-0233">DNA recombination</keyword>
<dbReference type="GO" id="GO:0000724">
    <property type="term" value="P:double-strand break repair via homologous recombination"/>
    <property type="evidence" value="ECO:0007669"/>
    <property type="project" value="TreeGrafter"/>
</dbReference>
<organism evidence="7 8">
    <name type="scientific">Ascobolus immersus RN42</name>
    <dbReference type="NCBI Taxonomy" id="1160509"/>
    <lineage>
        <taxon>Eukaryota</taxon>
        <taxon>Fungi</taxon>
        <taxon>Dikarya</taxon>
        <taxon>Ascomycota</taxon>
        <taxon>Pezizomycotina</taxon>
        <taxon>Pezizomycetes</taxon>
        <taxon>Pezizales</taxon>
        <taxon>Ascobolaceae</taxon>
        <taxon>Ascobolus</taxon>
    </lineage>
</organism>
<gene>
    <name evidence="7" type="ORF">BJ508DRAFT_414541</name>
</gene>
<dbReference type="InterPro" id="IPR007232">
    <property type="entry name" value="Rad52_Rad59_Rad22"/>
</dbReference>
<evidence type="ECO:0000313" key="7">
    <source>
        <dbReference type="EMBL" id="RPA81830.1"/>
    </source>
</evidence>
<dbReference type="GO" id="GO:0006312">
    <property type="term" value="P:mitotic recombination"/>
    <property type="evidence" value="ECO:0007669"/>
    <property type="project" value="TreeGrafter"/>
</dbReference>
<protein>
    <recommendedName>
        <fullName evidence="5">RAD52 homolog</fullName>
    </recommendedName>
</protein>
<proteinExistence type="inferred from homology"/>
<dbReference type="Pfam" id="PF04098">
    <property type="entry name" value="Rad52_Rad22"/>
    <property type="match status" value="1"/>
</dbReference>
<evidence type="ECO:0000256" key="4">
    <source>
        <dbReference type="ARBA" id="ARBA00023204"/>
    </source>
</evidence>
<evidence type="ECO:0000256" key="5">
    <source>
        <dbReference type="ARBA" id="ARBA00077224"/>
    </source>
</evidence>
<evidence type="ECO:0000256" key="3">
    <source>
        <dbReference type="ARBA" id="ARBA00023172"/>
    </source>
</evidence>
<evidence type="ECO:0000256" key="1">
    <source>
        <dbReference type="ARBA" id="ARBA00006638"/>
    </source>
</evidence>
<dbReference type="Proteomes" id="UP000275078">
    <property type="component" value="Unassembled WGS sequence"/>
</dbReference>
<keyword evidence="8" id="KW-1185">Reference proteome</keyword>
<keyword evidence="4" id="KW-0234">DNA repair</keyword>
<dbReference type="GO" id="GO:0005634">
    <property type="term" value="C:nucleus"/>
    <property type="evidence" value="ECO:0007669"/>
    <property type="project" value="TreeGrafter"/>
</dbReference>
<feature type="compositionally biased region" description="Polar residues" evidence="6">
    <location>
        <begin position="249"/>
        <end position="273"/>
    </location>
</feature>
<dbReference type="PANTHER" id="PTHR12132:SF1">
    <property type="entry name" value="DNA REPAIR PROTEIN RAD52 HOMOLOG"/>
    <property type="match status" value="1"/>
</dbReference>
<feature type="region of interest" description="Disordered" evidence="6">
    <location>
        <begin position="215"/>
        <end position="274"/>
    </location>
</feature>
<evidence type="ECO:0000313" key="8">
    <source>
        <dbReference type="Proteomes" id="UP000275078"/>
    </source>
</evidence>
<evidence type="ECO:0000256" key="6">
    <source>
        <dbReference type="SAM" id="MobiDB-lite"/>
    </source>
</evidence>
<dbReference type="PANTHER" id="PTHR12132">
    <property type="entry name" value="DNA REPAIR AND RECOMBINATION PROTEIN RAD52, RAD59"/>
    <property type="match status" value="1"/>
</dbReference>
<dbReference type="SUPFAM" id="SSF54768">
    <property type="entry name" value="dsRNA-binding domain-like"/>
    <property type="match status" value="1"/>
</dbReference>
<comment type="similarity">
    <text evidence="1">Belongs to the RAD52 family.</text>
</comment>
<reference evidence="7 8" key="1">
    <citation type="journal article" date="2018" name="Nat. Ecol. Evol.">
        <title>Pezizomycetes genomes reveal the molecular basis of ectomycorrhizal truffle lifestyle.</title>
        <authorList>
            <person name="Murat C."/>
            <person name="Payen T."/>
            <person name="Noel B."/>
            <person name="Kuo A."/>
            <person name="Morin E."/>
            <person name="Chen J."/>
            <person name="Kohler A."/>
            <person name="Krizsan K."/>
            <person name="Balestrini R."/>
            <person name="Da Silva C."/>
            <person name="Montanini B."/>
            <person name="Hainaut M."/>
            <person name="Levati E."/>
            <person name="Barry K.W."/>
            <person name="Belfiori B."/>
            <person name="Cichocki N."/>
            <person name="Clum A."/>
            <person name="Dockter R.B."/>
            <person name="Fauchery L."/>
            <person name="Guy J."/>
            <person name="Iotti M."/>
            <person name="Le Tacon F."/>
            <person name="Lindquist E.A."/>
            <person name="Lipzen A."/>
            <person name="Malagnac F."/>
            <person name="Mello A."/>
            <person name="Molinier V."/>
            <person name="Miyauchi S."/>
            <person name="Poulain J."/>
            <person name="Riccioni C."/>
            <person name="Rubini A."/>
            <person name="Sitrit Y."/>
            <person name="Splivallo R."/>
            <person name="Traeger S."/>
            <person name="Wang M."/>
            <person name="Zifcakova L."/>
            <person name="Wipf D."/>
            <person name="Zambonelli A."/>
            <person name="Paolocci F."/>
            <person name="Nowrousian M."/>
            <person name="Ottonello S."/>
            <person name="Baldrian P."/>
            <person name="Spatafora J.W."/>
            <person name="Henrissat B."/>
            <person name="Nagy L.G."/>
            <person name="Aury J.M."/>
            <person name="Wincker P."/>
            <person name="Grigoriev I.V."/>
            <person name="Bonfante P."/>
            <person name="Martin F.M."/>
        </authorList>
    </citation>
    <scope>NUCLEOTIDE SEQUENCE [LARGE SCALE GENOMIC DNA]</scope>
    <source>
        <strain evidence="7 8">RN42</strain>
    </source>
</reference>
<feature type="compositionally biased region" description="Basic and acidic residues" evidence="6">
    <location>
        <begin position="296"/>
        <end position="307"/>
    </location>
</feature>
<accession>A0A3N4ICE9</accession>
<name>A0A3N4ICE9_ASCIM</name>
<keyword evidence="2" id="KW-0227">DNA damage</keyword>
<dbReference type="GO" id="GO:0045002">
    <property type="term" value="P:double-strand break repair via single-strand annealing"/>
    <property type="evidence" value="ECO:0007669"/>
    <property type="project" value="TreeGrafter"/>
</dbReference>
<dbReference type="AlphaFoldDB" id="A0A3N4ICE9"/>
<dbReference type="GO" id="GO:0003697">
    <property type="term" value="F:single-stranded DNA binding"/>
    <property type="evidence" value="ECO:0007669"/>
    <property type="project" value="UniProtKB-ARBA"/>
</dbReference>
<dbReference type="InterPro" id="IPR042525">
    <property type="entry name" value="Rad52_Rad59_Rad22_sf"/>
</dbReference>
<dbReference type="OrthoDB" id="206565at2759"/>
<dbReference type="EMBL" id="ML119676">
    <property type="protein sequence ID" value="RPA81830.1"/>
    <property type="molecule type" value="Genomic_DNA"/>
</dbReference>
<sequence length="340" mass="37103">MAFNTYSDNGNFKFPDTVQKQLQLRLGPQHISSRIGPNGQKLHYLSTEKSITLANEIFGFNGWSSSIANTQVDFVDIHPESGKVSIGLSVVLRVTLRDGTFHEDVGYGHIENCKGKALAFEKAKKEATSDALKRALRHFGNALGNCLYDKSYLSEISKNASKHQTKNAADFYSPLTLEGVEIKETSSIPGPDKGAIDDVGMAELEKMGFFDSGDLEEFSVGNPNTPDDDVQTNIELPRPIVPSKRRSSDIGSNAPSNTRNVASKSRASQSVTTIDRHPSSVGFYSAKSAELLQRNEIPKTELVKFDPRSGLSGSSGAVDYTKSAPVLRNTIESSRIKRSK</sequence>